<dbReference type="REBASE" id="36331">
    <property type="entry name" value="M1.Dku6115ORF784P"/>
</dbReference>
<reference evidence="2" key="1">
    <citation type="submission" date="2011-05" db="EMBL/GenBank/DDBJ databases">
        <title>Complete sequence of Desulfotomaculum kuznetsovii DSM 6115.</title>
        <authorList>
            <person name="Lucas S."/>
            <person name="Han J."/>
            <person name="Lapidus A."/>
            <person name="Cheng J.-F."/>
            <person name="Goodwin L."/>
            <person name="Pitluck S."/>
            <person name="Peters L."/>
            <person name="Mikhailova N."/>
            <person name="Lu M."/>
            <person name="Saunders E."/>
            <person name="Han C."/>
            <person name="Tapia R."/>
            <person name="Land M."/>
            <person name="Hauser L."/>
            <person name="Kyrpides N."/>
            <person name="Ivanova N."/>
            <person name="Pagani I."/>
            <person name="Nazina T."/>
            <person name="Ivanova A."/>
            <person name="Parshina S."/>
            <person name="Kuever J."/>
            <person name="Muyzer G."/>
            <person name="Plugge C."/>
            <person name="Stams A."/>
            <person name="Woyke T."/>
        </authorList>
    </citation>
    <scope>NUCLEOTIDE SEQUENCE [LARGE SCALE GENOMIC DNA]</scope>
    <source>
        <strain evidence="2">DSM 6115 / VKM B-1805 / 17</strain>
    </source>
</reference>
<evidence type="ECO:0000313" key="2">
    <source>
        <dbReference type="Proteomes" id="UP000009229"/>
    </source>
</evidence>
<proteinExistence type="predicted"/>
<accession>A0AAU8PAX9</accession>
<sequence>MLNESMFSSRTGEWETPQTFFDALDAEFHFTLDVCARPENAKCARFFTPEQDGLRQSWAGETCWMNPPYGREIGRWVEKAYNEARRGAVVVALLPARTDTRWWHRYVMRAAEIRFVEGRLKFGGAENSAPFPSVVVVFTPEKAVSDGPVVRSMRVK</sequence>
<dbReference type="GO" id="GO:0009007">
    <property type="term" value="F:site-specific DNA-methyltransferase (adenine-specific) activity"/>
    <property type="evidence" value="ECO:0007669"/>
    <property type="project" value="InterPro"/>
</dbReference>
<dbReference type="GO" id="GO:0003677">
    <property type="term" value="F:DNA binding"/>
    <property type="evidence" value="ECO:0007669"/>
    <property type="project" value="InterPro"/>
</dbReference>
<dbReference type="RefSeq" id="WP_013821905.1">
    <property type="nucleotide sequence ID" value="NC_015573.1"/>
</dbReference>
<dbReference type="KEGG" id="dku:Desku_0784"/>
<evidence type="ECO:0000313" key="1">
    <source>
        <dbReference type="EMBL" id="AEG14390.1"/>
    </source>
</evidence>
<dbReference type="Proteomes" id="UP000009229">
    <property type="component" value="Chromosome"/>
</dbReference>
<gene>
    <name evidence="1" type="ordered locus">Desku_0784</name>
</gene>
<dbReference type="InterPro" id="IPR008593">
    <property type="entry name" value="Dam_MeTrfase"/>
</dbReference>
<organism evidence="1 2">
    <name type="scientific">Desulfofundulus kuznetsovii (strain DSM 6115 / VKM B-1805 / 17)</name>
    <name type="common">Desulfotomaculum kuznetsovii</name>
    <dbReference type="NCBI Taxonomy" id="760568"/>
    <lineage>
        <taxon>Bacteria</taxon>
        <taxon>Bacillati</taxon>
        <taxon>Bacillota</taxon>
        <taxon>Clostridia</taxon>
        <taxon>Eubacteriales</taxon>
        <taxon>Peptococcaceae</taxon>
        <taxon>Desulfofundulus</taxon>
    </lineage>
</organism>
<dbReference type="Pfam" id="PF05869">
    <property type="entry name" value="Dam"/>
    <property type="match status" value="1"/>
</dbReference>
<dbReference type="EMBL" id="CP002770">
    <property type="protein sequence ID" value="AEG14390.1"/>
    <property type="molecule type" value="Genomic_DNA"/>
</dbReference>
<dbReference type="AlphaFoldDB" id="A0AAU8PAX9"/>
<dbReference type="GO" id="GO:0009307">
    <property type="term" value="P:DNA restriction-modification system"/>
    <property type="evidence" value="ECO:0007669"/>
    <property type="project" value="InterPro"/>
</dbReference>
<keyword evidence="2" id="KW-1185">Reference proteome</keyword>
<name>A0AAU8PAX9_DESK7</name>
<protein>
    <submittedName>
        <fullName evidence="1">DNA N-6-adenine-methyltransferase</fullName>
    </submittedName>
</protein>